<dbReference type="CDD" id="cd00293">
    <property type="entry name" value="USP-like"/>
    <property type="match status" value="1"/>
</dbReference>
<dbReference type="EMBL" id="FXXQ01000002">
    <property type="protein sequence ID" value="SMX22611.1"/>
    <property type="molecule type" value="Genomic_DNA"/>
</dbReference>
<dbReference type="Pfam" id="PF00582">
    <property type="entry name" value="Usp"/>
    <property type="match status" value="1"/>
</dbReference>
<accession>A0A238IX44</accession>
<dbReference type="PANTHER" id="PTHR46268">
    <property type="entry name" value="STRESS RESPONSE PROTEIN NHAX"/>
    <property type="match status" value="1"/>
</dbReference>
<dbReference type="OrthoDB" id="9792500at2"/>
<dbReference type="PANTHER" id="PTHR46268:SF6">
    <property type="entry name" value="UNIVERSAL STRESS PROTEIN UP12"/>
    <property type="match status" value="1"/>
</dbReference>
<dbReference type="InterPro" id="IPR014729">
    <property type="entry name" value="Rossmann-like_a/b/a_fold"/>
</dbReference>
<dbReference type="InterPro" id="IPR006015">
    <property type="entry name" value="Universal_stress_UspA"/>
</dbReference>
<organism evidence="3 4">
    <name type="scientific">Boseongicola aestuarii</name>
    <dbReference type="NCBI Taxonomy" id="1470561"/>
    <lineage>
        <taxon>Bacteria</taxon>
        <taxon>Pseudomonadati</taxon>
        <taxon>Pseudomonadota</taxon>
        <taxon>Alphaproteobacteria</taxon>
        <taxon>Rhodobacterales</taxon>
        <taxon>Paracoccaceae</taxon>
        <taxon>Boseongicola</taxon>
    </lineage>
</organism>
<feature type="domain" description="UspA" evidence="2">
    <location>
        <begin position="1"/>
        <end position="136"/>
    </location>
</feature>
<protein>
    <submittedName>
        <fullName evidence="3">Universal stress protein F</fullName>
    </submittedName>
</protein>
<dbReference type="AlphaFoldDB" id="A0A238IX44"/>
<evidence type="ECO:0000313" key="4">
    <source>
        <dbReference type="Proteomes" id="UP000201838"/>
    </source>
</evidence>
<dbReference type="RefSeq" id="WP_093972603.1">
    <property type="nucleotide sequence ID" value="NZ_FXXQ01000002.1"/>
</dbReference>
<evidence type="ECO:0000259" key="2">
    <source>
        <dbReference type="Pfam" id="PF00582"/>
    </source>
</evidence>
<dbReference type="Proteomes" id="UP000201838">
    <property type="component" value="Unassembled WGS sequence"/>
</dbReference>
<dbReference type="Gene3D" id="3.40.50.620">
    <property type="entry name" value="HUPs"/>
    <property type="match status" value="1"/>
</dbReference>
<proteinExistence type="inferred from homology"/>
<name>A0A238IX44_9RHOB</name>
<reference evidence="3 4" key="1">
    <citation type="submission" date="2017-05" db="EMBL/GenBank/DDBJ databases">
        <authorList>
            <person name="Song R."/>
            <person name="Chenine A.L."/>
            <person name="Ruprecht R.M."/>
        </authorList>
    </citation>
    <scope>NUCLEOTIDE SEQUENCE [LARGE SCALE GENOMIC DNA]</scope>
    <source>
        <strain evidence="3 4">CECT 8489</strain>
    </source>
</reference>
<dbReference type="PRINTS" id="PR01438">
    <property type="entry name" value="UNVRSLSTRESS"/>
</dbReference>
<keyword evidence="4" id="KW-1185">Reference proteome</keyword>
<comment type="similarity">
    <text evidence="1">Belongs to the universal stress protein A family.</text>
</comment>
<sequence length="136" mass="14705">MFTNILVAVDPLHEAGQERALATARKLAHDTYAEITALTVLEPVPAHLSESLAHEAKVEAADKAAKALRQQIGKGSEIRVIVRHGRAAHEIIQYAKENGVDCIIVASHRPGFSDYLIGSTASRVVRHAPCSVIVLR</sequence>
<dbReference type="InterPro" id="IPR006016">
    <property type="entry name" value="UspA"/>
</dbReference>
<dbReference type="SUPFAM" id="SSF52402">
    <property type="entry name" value="Adenine nucleotide alpha hydrolases-like"/>
    <property type="match status" value="1"/>
</dbReference>
<gene>
    <name evidence="3" type="primary">uspF_1</name>
    <name evidence="3" type="ORF">BOA8489_00709</name>
</gene>
<evidence type="ECO:0000313" key="3">
    <source>
        <dbReference type="EMBL" id="SMX22611.1"/>
    </source>
</evidence>
<evidence type="ECO:0000256" key="1">
    <source>
        <dbReference type="ARBA" id="ARBA00008791"/>
    </source>
</evidence>